<name>A0ABV3Q1N4_9BACL</name>
<dbReference type="Proteomes" id="UP001556040">
    <property type="component" value="Unassembled WGS sequence"/>
</dbReference>
<dbReference type="InterPro" id="IPR011249">
    <property type="entry name" value="Metalloenz_LuxS/M16"/>
</dbReference>
<feature type="coiled-coil region" evidence="1">
    <location>
        <begin position="131"/>
        <end position="158"/>
    </location>
</feature>
<protein>
    <submittedName>
        <fullName evidence="3">Pitrilysin family protein</fullName>
    </submittedName>
</protein>
<dbReference type="NCBIfam" id="NF047422">
    <property type="entry name" value="YfmF_fam"/>
    <property type="match status" value="1"/>
</dbReference>
<reference evidence="3 4" key="1">
    <citation type="journal article" date="1979" name="Int. J. Syst. Evol. Microbiol.">
        <title>Bacillus globisporus subsp. marinus subsp. nov.</title>
        <authorList>
            <person name="Liu H."/>
        </authorList>
    </citation>
    <scope>NUCLEOTIDE SEQUENCE [LARGE SCALE GENOMIC DNA]</scope>
    <source>
        <strain evidence="3 4">DSM 1297</strain>
    </source>
</reference>
<dbReference type="InterPro" id="IPR050361">
    <property type="entry name" value="MPP/UQCRC_Complex"/>
</dbReference>
<proteinExistence type="predicted"/>
<accession>A0ABV3Q1N4</accession>
<dbReference type="Gene3D" id="3.30.830.10">
    <property type="entry name" value="Metalloenzyme, LuxS/M16 peptidase-like"/>
    <property type="match status" value="2"/>
</dbReference>
<dbReference type="Pfam" id="PF05193">
    <property type="entry name" value="Peptidase_M16_C"/>
    <property type="match status" value="1"/>
</dbReference>
<keyword evidence="4" id="KW-1185">Reference proteome</keyword>
<evidence type="ECO:0000313" key="4">
    <source>
        <dbReference type="Proteomes" id="UP001556040"/>
    </source>
</evidence>
<gene>
    <name evidence="3" type="ORF">AB1471_05450</name>
</gene>
<organism evidence="3 4">
    <name type="scientific">Jeotgalibacillus marinus</name>
    <dbReference type="NCBI Taxonomy" id="86667"/>
    <lineage>
        <taxon>Bacteria</taxon>
        <taxon>Bacillati</taxon>
        <taxon>Bacillota</taxon>
        <taxon>Bacilli</taxon>
        <taxon>Bacillales</taxon>
        <taxon>Caryophanaceae</taxon>
        <taxon>Jeotgalibacillus</taxon>
    </lineage>
</organism>
<sequence>MTIEPKTVKHQGLSIHTIQTKQFKTNLMVIKFRAPLRKEDVTARALLPYVLQSGTQKWPTTATFRTHLDDLYGMNASVDVSKKGESHILSFSVDVANERYLQDNTPLTKEAVDVLAEMLFNPLLEGEGFSSKIVEQEKRSLKQRLETARDDKMRYASQRLIEEMCEGEPFALYPNGEIDEVDSITPKQLYEVYKRMMAEDTIDLYIVGDIEESNVVKECEIKLSFSVREPLPREKATYTQKEEPKKIVEKQSVKQGKLNIGYRTGTVYGDDDYIPLVMMNGILGGFPHSKLFINVREKESLAYYAASRIESHKGLILIMSGVDPGKIDRAQTIIQEQLTAVQQGDISDKEVSQTRAVMKNQMLETLDAARGIVEVLYQGVVAGTNLTIDEWFSKIDETTKKSIVDVAQKVQLDTTYVLTGKEEA</sequence>
<dbReference type="PANTHER" id="PTHR11851">
    <property type="entry name" value="METALLOPROTEASE"/>
    <property type="match status" value="1"/>
</dbReference>
<dbReference type="SUPFAM" id="SSF63411">
    <property type="entry name" value="LuxS/MPP-like metallohydrolase"/>
    <property type="match status" value="2"/>
</dbReference>
<dbReference type="RefSeq" id="WP_367778723.1">
    <property type="nucleotide sequence ID" value="NZ_JBFMIA010000003.1"/>
</dbReference>
<comment type="caution">
    <text evidence="3">The sequence shown here is derived from an EMBL/GenBank/DDBJ whole genome shotgun (WGS) entry which is preliminary data.</text>
</comment>
<dbReference type="InterPro" id="IPR007863">
    <property type="entry name" value="Peptidase_M16_C"/>
</dbReference>
<evidence type="ECO:0000256" key="1">
    <source>
        <dbReference type="SAM" id="Coils"/>
    </source>
</evidence>
<evidence type="ECO:0000259" key="2">
    <source>
        <dbReference type="Pfam" id="PF05193"/>
    </source>
</evidence>
<dbReference type="PANTHER" id="PTHR11851:SF186">
    <property type="entry name" value="INACTIVE METALLOPROTEASE YMFF-RELATED"/>
    <property type="match status" value="1"/>
</dbReference>
<dbReference type="EMBL" id="JBFMIA010000003">
    <property type="protein sequence ID" value="MEW9501242.1"/>
    <property type="molecule type" value="Genomic_DNA"/>
</dbReference>
<feature type="domain" description="Peptidase M16 C-terminal" evidence="2">
    <location>
        <begin position="183"/>
        <end position="356"/>
    </location>
</feature>
<keyword evidence="1" id="KW-0175">Coiled coil</keyword>
<evidence type="ECO:0000313" key="3">
    <source>
        <dbReference type="EMBL" id="MEW9501242.1"/>
    </source>
</evidence>